<sequence>MDFIDIPNIKLKRLISSCLNNLTNKALYRLAMILNGGSVKSEITRSKLKRIIKDFLSSVLGRKGHDHGQVETRKKIFELLCNPHHFRDRCEPLSAILSQSGHVAVKKVLHGLQSLPFPTLIAMNRKLRGKKTSIPQLLPRRNGWGRERLINDMDRIPKSLTKILDSINRGSNSTCDTLFQKKDIEEEFDCLLSVSAQAKQIVLDLLPGHEFDQEFTDAYMEEFEESEDSGSDEDGDVGQSKEDRQFNNGTFNSMDLNYEAESIGDFVPFQSHPSISMKHENVPFCSITTSGKWNNNCEKIDDK</sequence>
<protein>
    <submittedName>
        <fullName evidence="2">Uncharacterized protein</fullName>
    </submittedName>
</protein>
<comment type="caution">
    <text evidence="2">The sequence shown here is derived from an EMBL/GenBank/DDBJ whole genome shotgun (WGS) entry which is preliminary data.</text>
</comment>
<dbReference type="PANTHER" id="PTHR36071">
    <property type="entry name" value="DNA DOUBLE-STRAND BREAK REPAIR PROTEIN"/>
    <property type="match status" value="1"/>
</dbReference>
<evidence type="ECO:0000313" key="3">
    <source>
        <dbReference type="Proteomes" id="UP001497480"/>
    </source>
</evidence>
<feature type="region of interest" description="Disordered" evidence="1">
    <location>
        <begin position="222"/>
        <end position="250"/>
    </location>
</feature>
<keyword evidence="3" id="KW-1185">Reference proteome</keyword>
<accession>A0AAV1W2W0</accession>
<organism evidence="2 3">
    <name type="scientific">Lupinus luteus</name>
    <name type="common">European yellow lupine</name>
    <dbReference type="NCBI Taxonomy" id="3873"/>
    <lineage>
        <taxon>Eukaryota</taxon>
        <taxon>Viridiplantae</taxon>
        <taxon>Streptophyta</taxon>
        <taxon>Embryophyta</taxon>
        <taxon>Tracheophyta</taxon>
        <taxon>Spermatophyta</taxon>
        <taxon>Magnoliopsida</taxon>
        <taxon>eudicotyledons</taxon>
        <taxon>Gunneridae</taxon>
        <taxon>Pentapetalae</taxon>
        <taxon>rosids</taxon>
        <taxon>fabids</taxon>
        <taxon>Fabales</taxon>
        <taxon>Fabaceae</taxon>
        <taxon>Papilionoideae</taxon>
        <taxon>50 kb inversion clade</taxon>
        <taxon>genistoids sensu lato</taxon>
        <taxon>core genistoids</taxon>
        <taxon>Genisteae</taxon>
        <taxon>Lupinus</taxon>
    </lineage>
</organism>
<proteinExistence type="predicted"/>
<feature type="compositionally biased region" description="Acidic residues" evidence="1">
    <location>
        <begin position="222"/>
        <end position="236"/>
    </location>
</feature>
<dbReference type="EMBL" id="CAXHTB010000003">
    <property type="protein sequence ID" value="CAL0303338.1"/>
    <property type="molecule type" value="Genomic_DNA"/>
</dbReference>
<reference evidence="2 3" key="1">
    <citation type="submission" date="2024-03" db="EMBL/GenBank/DDBJ databases">
        <authorList>
            <person name="Martinez-Hernandez J."/>
        </authorList>
    </citation>
    <scope>NUCLEOTIDE SEQUENCE [LARGE SCALE GENOMIC DNA]</scope>
</reference>
<dbReference type="PANTHER" id="PTHR36071:SF1">
    <property type="entry name" value="DNA DOUBLE-STRAND BREAK REPAIR PROTEIN"/>
    <property type="match status" value="1"/>
</dbReference>
<gene>
    <name evidence="2" type="ORF">LLUT_LOCUS4398</name>
</gene>
<dbReference type="Proteomes" id="UP001497480">
    <property type="component" value="Unassembled WGS sequence"/>
</dbReference>
<evidence type="ECO:0000313" key="2">
    <source>
        <dbReference type="EMBL" id="CAL0303338.1"/>
    </source>
</evidence>
<evidence type="ECO:0000256" key="1">
    <source>
        <dbReference type="SAM" id="MobiDB-lite"/>
    </source>
</evidence>
<name>A0AAV1W2W0_LUPLU</name>
<dbReference type="AlphaFoldDB" id="A0AAV1W2W0"/>